<comment type="pathway">
    <text evidence="3">Cofactor biosynthesis; riboflavin biosynthesis; riboflavin from 2-hydroxy-3-oxobutyl phosphate and 5-amino-6-(D-ribitylamino)uracil: step 2/2.</text>
</comment>
<evidence type="ECO:0000313" key="13">
    <source>
        <dbReference type="EMBL" id="ROO25598.1"/>
    </source>
</evidence>
<comment type="caution">
    <text evidence="13">The sequence shown here is derived from an EMBL/GenBank/DDBJ whole genome shotgun (WGS) entry which is preliminary data.</text>
</comment>
<feature type="repeat" description="Lumazine-binding" evidence="11">
    <location>
        <begin position="98"/>
        <end position="194"/>
    </location>
</feature>
<dbReference type="NCBIfam" id="NF009566">
    <property type="entry name" value="PRK13020.1"/>
    <property type="match status" value="1"/>
</dbReference>
<evidence type="ECO:0000259" key="12">
    <source>
        <dbReference type="PROSITE" id="PS51177"/>
    </source>
</evidence>
<evidence type="ECO:0000256" key="10">
    <source>
        <dbReference type="NCBIfam" id="TIGR00187"/>
    </source>
</evidence>
<feature type="repeat" description="Lumazine-binding" evidence="11">
    <location>
        <begin position="1"/>
        <end position="97"/>
    </location>
</feature>
<comment type="subunit">
    <text evidence="4">Homotrimer.</text>
</comment>
<evidence type="ECO:0000256" key="1">
    <source>
        <dbReference type="ARBA" id="ARBA00000968"/>
    </source>
</evidence>
<dbReference type="SUPFAM" id="SSF63380">
    <property type="entry name" value="Riboflavin synthase domain-like"/>
    <property type="match status" value="2"/>
</dbReference>
<dbReference type="NCBIfam" id="NF006767">
    <property type="entry name" value="PRK09289.1"/>
    <property type="match status" value="1"/>
</dbReference>
<reference evidence="13 14" key="1">
    <citation type="submission" date="2013-10" db="EMBL/GenBank/DDBJ databases">
        <title>Salinisphaera japonica YTM-1 Genome Sequencing.</title>
        <authorList>
            <person name="Lai Q."/>
            <person name="Li C."/>
            <person name="Shao Z."/>
        </authorList>
    </citation>
    <scope>NUCLEOTIDE SEQUENCE [LARGE SCALE GENOMIC DNA]</scope>
    <source>
        <strain evidence="13 14">YTM-1</strain>
    </source>
</reference>
<comment type="function">
    <text evidence="2">Catalyzes the dismutation of two molecules of 6,7-dimethyl-8-ribityllumazine, resulting in the formation of riboflavin and 5-amino-6-(D-ribitylamino)uracil.</text>
</comment>
<organism evidence="13 14">
    <name type="scientific">Salinisphaera japonica YTM-1</name>
    <dbReference type="NCBI Taxonomy" id="1209778"/>
    <lineage>
        <taxon>Bacteria</taxon>
        <taxon>Pseudomonadati</taxon>
        <taxon>Pseudomonadota</taxon>
        <taxon>Gammaproteobacteria</taxon>
        <taxon>Salinisphaerales</taxon>
        <taxon>Salinisphaeraceae</taxon>
        <taxon>Salinisphaera</taxon>
    </lineage>
</organism>
<dbReference type="PANTHER" id="PTHR21098:SF12">
    <property type="entry name" value="RIBOFLAVIN SYNTHASE"/>
    <property type="match status" value="1"/>
</dbReference>
<dbReference type="PIRSF" id="PIRSF000498">
    <property type="entry name" value="Riboflavin_syn_A"/>
    <property type="match status" value="1"/>
</dbReference>
<dbReference type="EMBL" id="AYKG01000045">
    <property type="protein sequence ID" value="ROO25598.1"/>
    <property type="molecule type" value="Genomic_DNA"/>
</dbReference>
<keyword evidence="7" id="KW-0686">Riboflavin biosynthesis</keyword>
<dbReference type="FunFam" id="2.40.30.20:FF:000003">
    <property type="entry name" value="Riboflavin synthase, alpha subunit"/>
    <property type="match status" value="1"/>
</dbReference>
<evidence type="ECO:0000256" key="8">
    <source>
        <dbReference type="ARBA" id="ARBA00022679"/>
    </source>
</evidence>
<evidence type="ECO:0000256" key="9">
    <source>
        <dbReference type="ARBA" id="ARBA00022737"/>
    </source>
</evidence>
<dbReference type="FunCoup" id="A0A423PJ29">
    <property type="interactions" value="571"/>
</dbReference>
<evidence type="ECO:0000256" key="4">
    <source>
        <dbReference type="ARBA" id="ARBA00011233"/>
    </source>
</evidence>
<comment type="catalytic activity">
    <reaction evidence="1">
        <text>2 6,7-dimethyl-8-(1-D-ribityl)lumazine + H(+) = 5-amino-6-(D-ribitylamino)uracil + riboflavin</text>
        <dbReference type="Rhea" id="RHEA:20772"/>
        <dbReference type="ChEBI" id="CHEBI:15378"/>
        <dbReference type="ChEBI" id="CHEBI:15934"/>
        <dbReference type="ChEBI" id="CHEBI:57986"/>
        <dbReference type="ChEBI" id="CHEBI:58201"/>
        <dbReference type="EC" id="2.5.1.9"/>
    </reaction>
</comment>
<dbReference type="OrthoDB" id="9788537at2"/>
<evidence type="ECO:0000256" key="5">
    <source>
        <dbReference type="ARBA" id="ARBA00012827"/>
    </source>
</evidence>
<feature type="domain" description="Lumazine-binding" evidence="12">
    <location>
        <begin position="98"/>
        <end position="194"/>
    </location>
</feature>
<dbReference type="InterPro" id="IPR026017">
    <property type="entry name" value="Lumazine-bd_dom"/>
</dbReference>
<evidence type="ECO:0000256" key="6">
    <source>
        <dbReference type="ARBA" id="ARBA00013950"/>
    </source>
</evidence>
<evidence type="ECO:0000256" key="2">
    <source>
        <dbReference type="ARBA" id="ARBA00002803"/>
    </source>
</evidence>
<dbReference type="InterPro" id="IPR001783">
    <property type="entry name" value="Lumazine-bd"/>
</dbReference>
<keyword evidence="8" id="KW-0808">Transferase</keyword>
<name>A0A423PJ29_9GAMM</name>
<dbReference type="NCBIfam" id="TIGR00187">
    <property type="entry name" value="ribE"/>
    <property type="match status" value="1"/>
</dbReference>
<dbReference type="RefSeq" id="WP_123658957.1">
    <property type="nucleotide sequence ID" value="NZ_AYKG01000045.1"/>
</dbReference>
<dbReference type="GO" id="GO:0004746">
    <property type="term" value="F:riboflavin synthase activity"/>
    <property type="evidence" value="ECO:0007669"/>
    <property type="project" value="UniProtKB-UniRule"/>
</dbReference>
<dbReference type="EC" id="2.5.1.9" evidence="5 10"/>
<keyword evidence="9" id="KW-0677">Repeat</keyword>
<accession>A0A423PJ29</accession>
<dbReference type="CDD" id="cd00402">
    <property type="entry name" value="Riboflavin_synthase_like"/>
    <property type="match status" value="1"/>
</dbReference>
<sequence length="197" mass="20902">MFTGLIQGVGQVVEQEKRGGDTRLVIDCGDADLGTIAVGDSIAISGVCLTATEIDGHCFAADVSKETLKLTTLGNFVVGTRVNLEPPLRAGDALGGHMVAGHVDGLGVVEELHADARSWRLSFSVPKPLARYLASKGSIAVDGISLTINEVDDRRFGVNIIPHTMSHTSLGDRRIGDHVNIEVDLVARYLARIAGYE</sequence>
<dbReference type="InParanoid" id="A0A423PJ29"/>
<dbReference type="InterPro" id="IPR017938">
    <property type="entry name" value="Riboflavin_synthase-like_b-brl"/>
</dbReference>
<keyword evidence="14" id="KW-1185">Reference proteome</keyword>
<dbReference type="GO" id="GO:0009231">
    <property type="term" value="P:riboflavin biosynthetic process"/>
    <property type="evidence" value="ECO:0007669"/>
    <property type="project" value="UniProtKB-KW"/>
</dbReference>
<gene>
    <name evidence="13" type="ORF">SAJA_12420</name>
</gene>
<dbReference type="PROSITE" id="PS51177">
    <property type="entry name" value="LUMAZINE_BIND"/>
    <property type="match status" value="2"/>
</dbReference>
<evidence type="ECO:0000256" key="11">
    <source>
        <dbReference type="PROSITE-ProRule" id="PRU00524"/>
    </source>
</evidence>
<dbReference type="InterPro" id="IPR023366">
    <property type="entry name" value="ATP_synth_asu-like_sf"/>
</dbReference>
<dbReference type="PANTHER" id="PTHR21098">
    <property type="entry name" value="RIBOFLAVIN SYNTHASE ALPHA CHAIN"/>
    <property type="match status" value="1"/>
</dbReference>
<dbReference type="FunFam" id="2.40.30.20:FF:000004">
    <property type="entry name" value="Riboflavin synthase, alpha subunit"/>
    <property type="match status" value="1"/>
</dbReference>
<dbReference type="Pfam" id="PF00677">
    <property type="entry name" value="Lum_binding"/>
    <property type="match status" value="2"/>
</dbReference>
<evidence type="ECO:0000313" key="14">
    <source>
        <dbReference type="Proteomes" id="UP000285310"/>
    </source>
</evidence>
<protein>
    <recommendedName>
        <fullName evidence="6 10">Riboflavin synthase</fullName>
        <ecNumber evidence="5 10">2.5.1.9</ecNumber>
    </recommendedName>
</protein>
<proteinExistence type="predicted"/>
<dbReference type="Proteomes" id="UP000285310">
    <property type="component" value="Unassembled WGS sequence"/>
</dbReference>
<evidence type="ECO:0000256" key="3">
    <source>
        <dbReference type="ARBA" id="ARBA00004887"/>
    </source>
</evidence>
<dbReference type="AlphaFoldDB" id="A0A423PJ29"/>
<evidence type="ECO:0000256" key="7">
    <source>
        <dbReference type="ARBA" id="ARBA00022619"/>
    </source>
</evidence>
<feature type="domain" description="Lumazine-binding" evidence="12">
    <location>
        <begin position="1"/>
        <end position="97"/>
    </location>
</feature>
<dbReference type="Gene3D" id="2.40.30.20">
    <property type="match status" value="2"/>
</dbReference>